<evidence type="ECO:0000313" key="2">
    <source>
        <dbReference type="EMBL" id="KAK4592485.1"/>
    </source>
</evidence>
<keyword evidence="1" id="KW-0472">Membrane</keyword>
<reference evidence="2 3" key="1">
    <citation type="journal article" date="2023" name="G3 (Bethesda)">
        <title>A haplotype-resolved chromosome-scale genome for Quercus rubra L. provides insights into the genetics of adaptive traits for red oak species.</title>
        <authorList>
            <person name="Kapoor B."/>
            <person name="Jenkins J."/>
            <person name="Schmutz J."/>
            <person name="Zhebentyayeva T."/>
            <person name="Kuelheim C."/>
            <person name="Coggeshall M."/>
            <person name="Heim C."/>
            <person name="Lasky J.R."/>
            <person name="Leites L."/>
            <person name="Islam-Faridi N."/>
            <person name="Romero-Severson J."/>
            <person name="DeLeo V.L."/>
            <person name="Lucas S.M."/>
            <person name="Lazic D."/>
            <person name="Gailing O."/>
            <person name="Carlson J."/>
            <person name="Staton M."/>
        </authorList>
    </citation>
    <scope>NUCLEOTIDE SEQUENCE [LARGE SCALE GENOMIC DNA]</scope>
    <source>
        <strain evidence="2">Pseudo-F2</strain>
    </source>
</reference>
<proteinExistence type="predicted"/>
<dbReference type="Proteomes" id="UP001324115">
    <property type="component" value="Unassembled WGS sequence"/>
</dbReference>
<keyword evidence="1" id="KW-0812">Transmembrane</keyword>
<keyword evidence="3" id="KW-1185">Reference proteome</keyword>
<organism evidence="2 3">
    <name type="scientific">Quercus rubra</name>
    <name type="common">Northern red oak</name>
    <name type="synonym">Quercus borealis</name>
    <dbReference type="NCBI Taxonomy" id="3512"/>
    <lineage>
        <taxon>Eukaryota</taxon>
        <taxon>Viridiplantae</taxon>
        <taxon>Streptophyta</taxon>
        <taxon>Embryophyta</taxon>
        <taxon>Tracheophyta</taxon>
        <taxon>Spermatophyta</taxon>
        <taxon>Magnoliopsida</taxon>
        <taxon>eudicotyledons</taxon>
        <taxon>Gunneridae</taxon>
        <taxon>Pentapetalae</taxon>
        <taxon>rosids</taxon>
        <taxon>fabids</taxon>
        <taxon>Fagales</taxon>
        <taxon>Fagaceae</taxon>
        <taxon>Quercus</taxon>
    </lineage>
</organism>
<name>A0AAN7FFR3_QUERU</name>
<feature type="transmembrane region" description="Helical" evidence="1">
    <location>
        <begin position="22"/>
        <end position="41"/>
    </location>
</feature>
<keyword evidence="1" id="KW-1133">Transmembrane helix</keyword>
<dbReference type="EMBL" id="JAXUIC010000004">
    <property type="protein sequence ID" value="KAK4592485.1"/>
    <property type="molecule type" value="Genomic_DNA"/>
</dbReference>
<protein>
    <recommendedName>
        <fullName evidence="4">Transmembrane protein</fullName>
    </recommendedName>
</protein>
<accession>A0AAN7FFR3</accession>
<dbReference type="AlphaFoldDB" id="A0AAN7FFR3"/>
<evidence type="ECO:0000313" key="3">
    <source>
        <dbReference type="Proteomes" id="UP001324115"/>
    </source>
</evidence>
<evidence type="ECO:0000256" key="1">
    <source>
        <dbReference type="SAM" id="Phobius"/>
    </source>
</evidence>
<evidence type="ECO:0008006" key="4">
    <source>
        <dbReference type="Google" id="ProtNLM"/>
    </source>
</evidence>
<sequence length="100" mass="10974">MATNDSGLAFKRWGRTQPFMKYGIPMISVTVFGALGYGRLLKGRTHSLSTMSGSWLACMCNTLAPKPFHLFFPFSPISLKTIEEPSKGNPPSPDANLHLT</sequence>
<gene>
    <name evidence="2" type="ORF">RGQ29_016862</name>
</gene>
<comment type="caution">
    <text evidence="2">The sequence shown here is derived from an EMBL/GenBank/DDBJ whole genome shotgun (WGS) entry which is preliminary data.</text>
</comment>